<evidence type="ECO:0000313" key="2">
    <source>
        <dbReference type="EMBL" id="GBN66913.1"/>
    </source>
</evidence>
<feature type="region of interest" description="Disordered" evidence="1">
    <location>
        <begin position="1"/>
        <end position="30"/>
    </location>
</feature>
<keyword evidence="3" id="KW-1185">Reference proteome</keyword>
<gene>
    <name evidence="2" type="ORF">AVEN_24670_1</name>
</gene>
<organism evidence="2 3">
    <name type="scientific">Araneus ventricosus</name>
    <name type="common">Orbweaver spider</name>
    <name type="synonym">Epeira ventricosa</name>
    <dbReference type="NCBI Taxonomy" id="182803"/>
    <lineage>
        <taxon>Eukaryota</taxon>
        <taxon>Metazoa</taxon>
        <taxon>Ecdysozoa</taxon>
        <taxon>Arthropoda</taxon>
        <taxon>Chelicerata</taxon>
        <taxon>Arachnida</taxon>
        <taxon>Araneae</taxon>
        <taxon>Araneomorphae</taxon>
        <taxon>Entelegynae</taxon>
        <taxon>Araneoidea</taxon>
        <taxon>Araneidae</taxon>
        <taxon>Araneus</taxon>
    </lineage>
</organism>
<evidence type="ECO:0000256" key="1">
    <source>
        <dbReference type="SAM" id="MobiDB-lite"/>
    </source>
</evidence>
<accession>A0A4Y2QU95</accession>
<proteinExistence type="predicted"/>
<dbReference type="EMBL" id="BGPR01014838">
    <property type="protein sequence ID" value="GBN66913.1"/>
    <property type="molecule type" value="Genomic_DNA"/>
</dbReference>
<evidence type="ECO:0000313" key="3">
    <source>
        <dbReference type="Proteomes" id="UP000499080"/>
    </source>
</evidence>
<dbReference type="AlphaFoldDB" id="A0A4Y2QU95"/>
<sequence>MIDRGRPVTSGSQRVTAEPPYNTHADTGGAEAVESRDTYVSSTLITQTASPFRQFTPAWPLYAILLVSTMMLFEHCCRR</sequence>
<protein>
    <submittedName>
        <fullName evidence="2">Uncharacterized protein</fullName>
    </submittedName>
</protein>
<reference evidence="2 3" key="1">
    <citation type="journal article" date="2019" name="Sci. Rep.">
        <title>Orb-weaving spider Araneus ventricosus genome elucidates the spidroin gene catalogue.</title>
        <authorList>
            <person name="Kono N."/>
            <person name="Nakamura H."/>
            <person name="Ohtoshi R."/>
            <person name="Moran D.A.P."/>
            <person name="Shinohara A."/>
            <person name="Yoshida Y."/>
            <person name="Fujiwara M."/>
            <person name="Mori M."/>
            <person name="Tomita M."/>
            <person name="Arakawa K."/>
        </authorList>
    </citation>
    <scope>NUCLEOTIDE SEQUENCE [LARGE SCALE GENOMIC DNA]</scope>
</reference>
<comment type="caution">
    <text evidence="2">The sequence shown here is derived from an EMBL/GenBank/DDBJ whole genome shotgun (WGS) entry which is preliminary data.</text>
</comment>
<name>A0A4Y2QU95_ARAVE</name>
<dbReference type="Proteomes" id="UP000499080">
    <property type="component" value="Unassembled WGS sequence"/>
</dbReference>